<name>A0ABS4JNC0_9FIRM</name>
<dbReference type="Proteomes" id="UP001519289">
    <property type="component" value="Unassembled WGS sequence"/>
</dbReference>
<organism evidence="1 2">
    <name type="scientific">Symbiobacterium terraclitae</name>
    <dbReference type="NCBI Taxonomy" id="557451"/>
    <lineage>
        <taxon>Bacteria</taxon>
        <taxon>Bacillati</taxon>
        <taxon>Bacillota</taxon>
        <taxon>Clostridia</taxon>
        <taxon>Eubacteriales</taxon>
        <taxon>Symbiobacteriaceae</taxon>
        <taxon>Symbiobacterium</taxon>
    </lineage>
</organism>
<comment type="caution">
    <text evidence="1">The sequence shown here is derived from an EMBL/GenBank/DDBJ whole genome shotgun (WGS) entry which is preliminary data.</text>
</comment>
<keyword evidence="2" id="KW-1185">Reference proteome</keyword>
<evidence type="ECO:0000313" key="1">
    <source>
        <dbReference type="EMBL" id="MBP2017037.1"/>
    </source>
</evidence>
<gene>
    <name evidence="1" type="ORF">J2Z79_000411</name>
</gene>
<proteinExistence type="predicted"/>
<protein>
    <submittedName>
        <fullName evidence="1">Uncharacterized protein</fullName>
    </submittedName>
</protein>
<reference evidence="1 2" key="1">
    <citation type="submission" date="2021-03" db="EMBL/GenBank/DDBJ databases">
        <title>Genomic Encyclopedia of Type Strains, Phase IV (KMG-IV): sequencing the most valuable type-strain genomes for metagenomic binning, comparative biology and taxonomic classification.</title>
        <authorList>
            <person name="Goeker M."/>
        </authorList>
    </citation>
    <scope>NUCLEOTIDE SEQUENCE [LARGE SCALE GENOMIC DNA]</scope>
    <source>
        <strain evidence="1 2">DSM 27138</strain>
    </source>
</reference>
<evidence type="ECO:0000313" key="2">
    <source>
        <dbReference type="Proteomes" id="UP001519289"/>
    </source>
</evidence>
<dbReference type="RefSeq" id="WP_209465189.1">
    <property type="nucleotide sequence ID" value="NZ_JAGGLG010000002.1"/>
</dbReference>
<dbReference type="EMBL" id="JAGGLG010000002">
    <property type="protein sequence ID" value="MBP2017037.1"/>
    <property type="molecule type" value="Genomic_DNA"/>
</dbReference>
<sequence>MSEQPQGCTGERCKVPGMYSCTSGEKQYYGEGEPFGPCPATGRETRWVRVT</sequence>
<accession>A0ABS4JNC0</accession>